<evidence type="ECO:0000256" key="3">
    <source>
        <dbReference type="ARBA" id="ARBA00022833"/>
    </source>
</evidence>
<comment type="caution">
    <text evidence="10">The sequence shown here is derived from an EMBL/GenBank/DDBJ whole genome shotgun (WGS) entry which is preliminary data.</text>
</comment>
<dbReference type="Pfam" id="PF04082">
    <property type="entry name" value="Fungal_trans"/>
    <property type="match status" value="1"/>
</dbReference>
<keyword evidence="11" id="KW-1185">Reference proteome</keyword>
<name>A0ABR4KEG3_9EURO</name>
<keyword evidence="5" id="KW-0238">DNA-binding</keyword>
<feature type="region of interest" description="Disordered" evidence="8">
    <location>
        <begin position="626"/>
        <end position="677"/>
    </location>
</feature>
<dbReference type="InterPro" id="IPR007219">
    <property type="entry name" value="XnlR_reg_dom"/>
</dbReference>
<evidence type="ECO:0000256" key="1">
    <source>
        <dbReference type="ARBA" id="ARBA00004123"/>
    </source>
</evidence>
<feature type="compositionally biased region" description="Low complexity" evidence="8">
    <location>
        <begin position="54"/>
        <end position="66"/>
    </location>
</feature>
<dbReference type="SMART" id="SM00066">
    <property type="entry name" value="GAL4"/>
    <property type="match status" value="1"/>
</dbReference>
<dbReference type="InterPro" id="IPR036864">
    <property type="entry name" value="Zn2-C6_fun-type_DNA-bd_sf"/>
</dbReference>
<dbReference type="SMART" id="SM00906">
    <property type="entry name" value="Fungal_trans"/>
    <property type="match status" value="1"/>
</dbReference>
<evidence type="ECO:0000259" key="9">
    <source>
        <dbReference type="PROSITE" id="PS50048"/>
    </source>
</evidence>
<protein>
    <submittedName>
        <fullName evidence="10">Fungal-specific transcription factor domain-containing protein</fullName>
    </submittedName>
</protein>
<dbReference type="Gene3D" id="4.10.240.10">
    <property type="entry name" value="Zn(2)-C6 fungal-type DNA-binding domain"/>
    <property type="match status" value="1"/>
</dbReference>
<dbReference type="PROSITE" id="PS00463">
    <property type="entry name" value="ZN2_CY6_FUNGAL_1"/>
    <property type="match status" value="1"/>
</dbReference>
<sequence length="734" mass="82358">MQSRRGSRKACALCHERKIKCDGAAPSCRNCLRAQALCRPHERRRRLTVRTSERSPSQPASVSPPAAAERLAWLENELLRVLGLDVRQVNTGTALGSLPRCQHLLRAQGAPRSQNAGARAPTSQSEGDPSETSPEVDPNIPLLVFNATGEARYLGASSGSVFARFIANTARSVLPQGAAGPGLQPHVYDPSPVNRPAVFFSSTNWRKSATFTFLLRCYLKWVHSCYPLFLSQDIAALESMSYSEEPPRETRDTTIIFYLTMAIGAIHAEQKHLLDHFQGDAGLPQYQNDASTRGVSSEALYRKAIGLLASEPSNLTPRVSLVQILILISIYASHRPSDNEQWHIVGMAMRIAIELGLHRHNNAWKFTVDELELRRRVFWTTYAIEITVAFNLGRPASISFQDADAPFPRNSEETALSIHHIKHRQIQEQMLCLIYRSRLHNAVAISGIDNSISNIESLQQSLDEWHGELHELYRPSSSPYPVEYWDRLYYSTSAALSRPTTLVPRPGPELKKRCFLSSYRVIEIHETLIRNFRLPYSWMLLQGLVFSAISMIVTARTSTTVLRKEFGADGFLDILTRGVRDFHVVLAVMRERWTGLAIRHLEELLDKLCQDTLKYTINTLAKQSSGRASSLPSSEHPGLLSENPSSSCPDAREAEPAATTGISNDQRPPDEEQNPRGLLSEGAYQETTIQFQPAVDSGFSELYPGEDWWAFDNLFEPDELRTFFDFFPIEPYGI</sequence>
<keyword evidence="3" id="KW-0862">Zinc</keyword>
<accession>A0ABR4KEG3</accession>
<evidence type="ECO:0000256" key="2">
    <source>
        <dbReference type="ARBA" id="ARBA00022723"/>
    </source>
</evidence>
<dbReference type="InterPro" id="IPR001138">
    <property type="entry name" value="Zn2Cys6_DnaBD"/>
</dbReference>
<evidence type="ECO:0000313" key="10">
    <source>
        <dbReference type="EMBL" id="KAL2850659.1"/>
    </source>
</evidence>
<dbReference type="PROSITE" id="PS50048">
    <property type="entry name" value="ZN2_CY6_FUNGAL_2"/>
    <property type="match status" value="1"/>
</dbReference>
<feature type="region of interest" description="Disordered" evidence="8">
    <location>
        <begin position="109"/>
        <end position="138"/>
    </location>
</feature>
<dbReference type="CDD" id="cd12148">
    <property type="entry name" value="fungal_TF_MHR"/>
    <property type="match status" value="1"/>
</dbReference>
<keyword evidence="7" id="KW-0539">Nucleus</keyword>
<keyword evidence="4" id="KW-0805">Transcription regulation</keyword>
<comment type="subcellular location">
    <subcellularLocation>
        <location evidence="1">Nucleus</location>
    </subcellularLocation>
</comment>
<evidence type="ECO:0000256" key="6">
    <source>
        <dbReference type="ARBA" id="ARBA00023163"/>
    </source>
</evidence>
<evidence type="ECO:0000256" key="5">
    <source>
        <dbReference type="ARBA" id="ARBA00023125"/>
    </source>
</evidence>
<evidence type="ECO:0000256" key="4">
    <source>
        <dbReference type="ARBA" id="ARBA00023015"/>
    </source>
</evidence>
<dbReference type="SUPFAM" id="SSF57701">
    <property type="entry name" value="Zn2/Cys6 DNA-binding domain"/>
    <property type="match status" value="1"/>
</dbReference>
<evidence type="ECO:0000313" key="11">
    <source>
        <dbReference type="Proteomes" id="UP001610446"/>
    </source>
</evidence>
<dbReference type="Pfam" id="PF00172">
    <property type="entry name" value="Zn_clus"/>
    <property type="match status" value="1"/>
</dbReference>
<dbReference type="Proteomes" id="UP001610446">
    <property type="component" value="Unassembled WGS sequence"/>
</dbReference>
<organism evidence="10 11">
    <name type="scientific">Aspergillus pseudoustus</name>
    <dbReference type="NCBI Taxonomy" id="1810923"/>
    <lineage>
        <taxon>Eukaryota</taxon>
        <taxon>Fungi</taxon>
        <taxon>Dikarya</taxon>
        <taxon>Ascomycota</taxon>
        <taxon>Pezizomycotina</taxon>
        <taxon>Eurotiomycetes</taxon>
        <taxon>Eurotiomycetidae</taxon>
        <taxon>Eurotiales</taxon>
        <taxon>Aspergillaceae</taxon>
        <taxon>Aspergillus</taxon>
        <taxon>Aspergillus subgen. Nidulantes</taxon>
    </lineage>
</organism>
<dbReference type="PANTHER" id="PTHR47782:SF12">
    <property type="entry name" value="ZN(II)2CYS6 TRANSCRIPTION FACTOR (EUROFUNG)"/>
    <property type="match status" value="1"/>
</dbReference>
<evidence type="ECO:0000256" key="8">
    <source>
        <dbReference type="SAM" id="MobiDB-lite"/>
    </source>
</evidence>
<reference evidence="10 11" key="1">
    <citation type="submission" date="2024-07" db="EMBL/GenBank/DDBJ databases">
        <title>Section-level genome sequencing and comparative genomics of Aspergillus sections Usti and Cavernicolus.</title>
        <authorList>
            <consortium name="Lawrence Berkeley National Laboratory"/>
            <person name="Nybo J.L."/>
            <person name="Vesth T.C."/>
            <person name="Theobald S."/>
            <person name="Frisvad J.C."/>
            <person name="Larsen T.O."/>
            <person name="Kjaerboelling I."/>
            <person name="Rothschild-Mancinelli K."/>
            <person name="Lyhne E.K."/>
            <person name="Kogle M.E."/>
            <person name="Barry K."/>
            <person name="Clum A."/>
            <person name="Na H."/>
            <person name="Ledsgaard L."/>
            <person name="Lin J."/>
            <person name="Lipzen A."/>
            <person name="Kuo A."/>
            <person name="Riley R."/>
            <person name="Mondo S."/>
            <person name="Labutti K."/>
            <person name="Haridas S."/>
            <person name="Pangalinan J."/>
            <person name="Salamov A.A."/>
            <person name="Simmons B.A."/>
            <person name="Magnuson J.K."/>
            <person name="Chen J."/>
            <person name="Drula E."/>
            <person name="Henrissat B."/>
            <person name="Wiebenga A."/>
            <person name="Lubbers R.J."/>
            <person name="Gomes A.C."/>
            <person name="Makela M.R."/>
            <person name="Stajich J."/>
            <person name="Grigoriev I.V."/>
            <person name="Mortensen U.H."/>
            <person name="De Vries R.P."/>
            <person name="Baker S.E."/>
            <person name="Andersen M.R."/>
        </authorList>
    </citation>
    <scope>NUCLEOTIDE SEQUENCE [LARGE SCALE GENOMIC DNA]</scope>
    <source>
        <strain evidence="10 11">CBS 123904</strain>
    </source>
</reference>
<dbReference type="EMBL" id="JBFXLU010000035">
    <property type="protein sequence ID" value="KAL2850659.1"/>
    <property type="molecule type" value="Genomic_DNA"/>
</dbReference>
<gene>
    <name evidence="10" type="ORF">BJY01DRAFT_245355</name>
</gene>
<feature type="region of interest" description="Disordered" evidence="8">
    <location>
        <begin position="45"/>
        <end position="66"/>
    </location>
</feature>
<proteinExistence type="predicted"/>
<keyword evidence="2" id="KW-0479">Metal-binding</keyword>
<feature type="domain" description="Zn(2)-C6 fungal-type" evidence="9">
    <location>
        <begin position="10"/>
        <end position="38"/>
    </location>
</feature>
<dbReference type="InterPro" id="IPR052202">
    <property type="entry name" value="Yeast_MetPath_Reg"/>
</dbReference>
<dbReference type="PANTHER" id="PTHR47782">
    <property type="entry name" value="ZN(II)2CYS6 TRANSCRIPTION FACTOR (EUROFUNG)-RELATED"/>
    <property type="match status" value="1"/>
</dbReference>
<dbReference type="CDD" id="cd00067">
    <property type="entry name" value="GAL4"/>
    <property type="match status" value="1"/>
</dbReference>
<evidence type="ECO:0000256" key="7">
    <source>
        <dbReference type="ARBA" id="ARBA00023242"/>
    </source>
</evidence>
<keyword evidence="6" id="KW-0804">Transcription</keyword>
<feature type="compositionally biased region" description="Polar residues" evidence="8">
    <location>
        <begin position="111"/>
        <end position="133"/>
    </location>
</feature>